<feature type="domain" description="KAP NTPase" evidence="1">
    <location>
        <begin position="26"/>
        <end position="348"/>
    </location>
</feature>
<dbReference type="Pfam" id="PF07693">
    <property type="entry name" value="KAP_NTPase"/>
    <property type="match status" value="1"/>
</dbReference>
<dbReference type="InterPro" id="IPR011646">
    <property type="entry name" value="KAP_P-loop"/>
</dbReference>
<accession>A0ABU2HJF3</accession>
<dbReference type="InterPro" id="IPR027417">
    <property type="entry name" value="P-loop_NTPase"/>
</dbReference>
<evidence type="ECO:0000313" key="3">
    <source>
        <dbReference type="Proteomes" id="UP001267407"/>
    </source>
</evidence>
<proteinExistence type="predicted"/>
<gene>
    <name evidence="2" type="ORF">RKA07_13930</name>
</gene>
<comment type="caution">
    <text evidence="2">The sequence shown here is derived from an EMBL/GenBank/DDBJ whole genome shotgun (WGS) entry which is preliminary data.</text>
</comment>
<organism evidence="2 3">
    <name type="scientific">Marinobacter xiaoshiensis</name>
    <dbReference type="NCBI Taxonomy" id="3073652"/>
    <lineage>
        <taxon>Bacteria</taxon>
        <taxon>Pseudomonadati</taxon>
        <taxon>Pseudomonadota</taxon>
        <taxon>Gammaproteobacteria</taxon>
        <taxon>Pseudomonadales</taxon>
        <taxon>Marinobacteraceae</taxon>
        <taxon>Marinobacter</taxon>
    </lineage>
</organism>
<dbReference type="EMBL" id="JAVMBO010000017">
    <property type="protein sequence ID" value="MDS1311197.1"/>
    <property type="molecule type" value="Genomic_DNA"/>
</dbReference>
<dbReference type="RefSeq" id="WP_310966597.1">
    <property type="nucleotide sequence ID" value="NZ_JAVMBO010000017.1"/>
</dbReference>
<evidence type="ECO:0000313" key="2">
    <source>
        <dbReference type="EMBL" id="MDS1311197.1"/>
    </source>
</evidence>
<sequence length="490" mass="56088">MPSEVPTESHEVTNHWDDDKLGRKEQADLLTNFLMEQYKYRTSQFVLNINSSWGFGKTFFLERWRKDLEEHNHIVLGFNAWENDYSKDPLMSFLYEISSQLSQRLTEIAQENTDAQVVKNADTSQAANEKLTAFLKSNGFQLMRSLVTITTGLQLPDGMKLPADPYEAEKERKNAVEGFKEKLSNVINTIKEHENAGNKYFKAPLFIFIDELDRCRPNFTIELIEVVKHICNVDNIFFVFATDGDQLQASLCGMYGPGFDAEVYFNRIFSREVHLRLPDNYQFAKALAGEYGMIVGEDDLNSLVTCSIIEDQPKHESFFRDFEWVSDAFVLDMRSQHQLAATFDVLRKTRTASGEKTFTVGALVLILLWQRKKQIFKDLVAAPWDFENAETLANRLRDLGAFDASRTQLIACPTEDAWDYQQTSITEVMASFLSLLSADRDRIRELSRGVSHSYLFVNHICESAPPPKRTDLGRGIPSLLKMIDQIMLAA</sequence>
<protein>
    <submittedName>
        <fullName evidence="2">P-loop NTPase fold protein</fullName>
    </submittedName>
</protein>
<evidence type="ECO:0000259" key="1">
    <source>
        <dbReference type="Pfam" id="PF07693"/>
    </source>
</evidence>
<keyword evidence="3" id="KW-1185">Reference proteome</keyword>
<dbReference type="Gene3D" id="3.40.50.300">
    <property type="entry name" value="P-loop containing nucleotide triphosphate hydrolases"/>
    <property type="match status" value="1"/>
</dbReference>
<reference evidence="2" key="1">
    <citation type="submission" date="2023-09" db="EMBL/GenBank/DDBJ databases">
        <title>Marinobacter sediminicola sp. nov. and Marinobacter maritimum sp. nov., isolated from marine sediment.</title>
        <authorList>
            <person name="An J."/>
        </authorList>
    </citation>
    <scope>NUCLEOTIDE SEQUENCE</scope>
    <source>
        <strain evidence="2">F60267</strain>
    </source>
</reference>
<dbReference type="SUPFAM" id="SSF52540">
    <property type="entry name" value="P-loop containing nucleoside triphosphate hydrolases"/>
    <property type="match status" value="1"/>
</dbReference>
<name>A0ABU2HJF3_9GAMM</name>
<dbReference type="Proteomes" id="UP001267407">
    <property type="component" value="Unassembled WGS sequence"/>
</dbReference>